<protein>
    <submittedName>
        <fullName evidence="2">YolD-like family protein</fullName>
    </submittedName>
</protein>
<dbReference type="AlphaFoldDB" id="A0A9D1AC24"/>
<reference evidence="2" key="1">
    <citation type="submission" date="2020-10" db="EMBL/GenBank/DDBJ databases">
        <authorList>
            <person name="Gilroy R."/>
        </authorList>
    </citation>
    <scope>NUCLEOTIDE SEQUENCE</scope>
    <source>
        <strain evidence="2">ChiSjej4B22-8148</strain>
    </source>
</reference>
<sequence>MAVSRGRMALEDRAKQFMPFDALKGLREALQEKERILEERRLLSEDQEEELDRTLHALRPGEEAEIEYYQGETRMRLTGRVRRVDSSRGILQIEDLEIPLKELQVLKRKEEFLSP</sequence>
<accession>A0A9D1AC24</accession>
<evidence type="ECO:0000313" key="3">
    <source>
        <dbReference type="Proteomes" id="UP000886757"/>
    </source>
</evidence>
<organism evidence="2 3">
    <name type="scientific">Candidatus Choladousia intestinavium</name>
    <dbReference type="NCBI Taxonomy" id="2840727"/>
    <lineage>
        <taxon>Bacteria</taxon>
        <taxon>Bacillati</taxon>
        <taxon>Bacillota</taxon>
        <taxon>Clostridia</taxon>
        <taxon>Lachnospirales</taxon>
        <taxon>Lachnospiraceae</taxon>
        <taxon>Lachnospiraceae incertae sedis</taxon>
        <taxon>Candidatus Choladousia</taxon>
    </lineage>
</organism>
<feature type="coiled-coil region" evidence="1">
    <location>
        <begin position="20"/>
        <end position="50"/>
    </location>
</feature>
<dbReference type="Pfam" id="PF08863">
    <property type="entry name" value="YolD"/>
    <property type="match status" value="1"/>
</dbReference>
<evidence type="ECO:0000256" key="1">
    <source>
        <dbReference type="SAM" id="Coils"/>
    </source>
</evidence>
<reference evidence="2" key="2">
    <citation type="journal article" date="2021" name="PeerJ">
        <title>Extensive microbial diversity within the chicken gut microbiome revealed by metagenomics and culture.</title>
        <authorList>
            <person name="Gilroy R."/>
            <person name="Ravi A."/>
            <person name="Getino M."/>
            <person name="Pursley I."/>
            <person name="Horton D.L."/>
            <person name="Alikhan N.F."/>
            <person name="Baker D."/>
            <person name="Gharbi K."/>
            <person name="Hall N."/>
            <person name="Watson M."/>
            <person name="Adriaenssens E.M."/>
            <person name="Foster-Nyarko E."/>
            <person name="Jarju S."/>
            <person name="Secka A."/>
            <person name="Antonio M."/>
            <person name="Oren A."/>
            <person name="Chaudhuri R.R."/>
            <person name="La Ragione R."/>
            <person name="Hildebrand F."/>
            <person name="Pallen M.J."/>
        </authorList>
    </citation>
    <scope>NUCLEOTIDE SEQUENCE</scope>
    <source>
        <strain evidence="2">ChiSjej4B22-8148</strain>
    </source>
</reference>
<dbReference type="InterPro" id="IPR014962">
    <property type="entry name" value="YolD"/>
</dbReference>
<proteinExistence type="predicted"/>
<evidence type="ECO:0000313" key="2">
    <source>
        <dbReference type="EMBL" id="HIR13487.1"/>
    </source>
</evidence>
<name>A0A9D1AC24_9FIRM</name>
<dbReference type="Proteomes" id="UP000886757">
    <property type="component" value="Unassembled WGS sequence"/>
</dbReference>
<keyword evidence="1" id="KW-0175">Coiled coil</keyword>
<dbReference type="EMBL" id="DVGK01000069">
    <property type="protein sequence ID" value="HIR13487.1"/>
    <property type="molecule type" value="Genomic_DNA"/>
</dbReference>
<gene>
    <name evidence="2" type="ORF">IAB31_06150</name>
</gene>
<comment type="caution">
    <text evidence="2">The sequence shown here is derived from an EMBL/GenBank/DDBJ whole genome shotgun (WGS) entry which is preliminary data.</text>
</comment>